<sequence length="200" mass="22230">MKITAVRSEGIAHLSYFISSSGDAAVIDPRRDVDVYLKLALRDQADIKYIFETHRNEDYVIGSLELQHHVTSVEIGHSLVTDFKYGDNKLTDGDEFQIGNLEIQCVHTPGHTDDSMCYLVTDTATGFSPIVLFSGDTLFVNEVGRTDLVDINIHEEMSRKLYHSLHEKVLKLDDGIIVYPGHGAGSVCGEAIGEREFTTI</sequence>
<dbReference type="PANTHER" id="PTHR43084">
    <property type="entry name" value="PERSULFIDE DIOXYGENASE ETHE1"/>
    <property type="match status" value="1"/>
</dbReference>
<keyword evidence="1" id="KW-0479">Metal-binding</keyword>
<comment type="caution">
    <text evidence="3">The sequence shown here is derived from an EMBL/GenBank/DDBJ whole genome shotgun (WGS) entry which is preliminary data.</text>
</comment>
<reference evidence="3" key="1">
    <citation type="journal article" date="2014" name="Front. Microbiol.">
        <title>High frequency of phylogenetically diverse reductive dehalogenase-homologous genes in deep subseafloor sedimentary metagenomes.</title>
        <authorList>
            <person name="Kawai M."/>
            <person name="Futagami T."/>
            <person name="Toyoda A."/>
            <person name="Takaki Y."/>
            <person name="Nishi S."/>
            <person name="Hori S."/>
            <person name="Arai W."/>
            <person name="Tsubouchi T."/>
            <person name="Morono Y."/>
            <person name="Uchiyama I."/>
            <person name="Ito T."/>
            <person name="Fujiyama A."/>
            <person name="Inagaki F."/>
            <person name="Takami H."/>
        </authorList>
    </citation>
    <scope>NUCLEOTIDE SEQUENCE</scope>
    <source>
        <strain evidence="3">Expedition CK06-06</strain>
    </source>
</reference>
<dbReference type="CDD" id="cd07724">
    <property type="entry name" value="POD-like_MBL-fold"/>
    <property type="match status" value="1"/>
</dbReference>
<dbReference type="EMBL" id="BARS01031820">
    <property type="protein sequence ID" value="GAG22427.1"/>
    <property type="molecule type" value="Genomic_DNA"/>
</dbReference>
<dbReference type="InterPro" id="IPR044528">
    <property type="entry name" value="POD-like_MBL-fold"/>
</dbReference>
<proteinExistence type="predicted"/>
<feature type="non-terminal residue" evidence="3">
    <location>
        <position position="200"/>
    </location>
</feature>
<dbReference type="GO" id="GO:0006749">
    <property type="term" value="P:glutathione metabolic process"/>
    <property type="evidence" value="ECO:0007669"/>
    <property type="project" value="InterPro"/>
</dbReference>
<dbReference type="AlphaFoldDB" id="X0WGV8"/>
<organism evidence="3">
    <name type="scientific">marine sediment metagenome</name>
    <dbReference type="NCBI Taxonomy" id="412755"/>
    <lineage>
        <taxon>unclassified sequences</taxon>
        <taxon>metagenomes</taxon>
        <taxon>ecological metagenomes</taxon>
    </lineage>
</organism>
<accession>X0WGV8</accession>
<gene>
    <name evidence="3" type="ORF">S01H1_49456</name>
</gene>
<dbReference type="GO" id="GO:0046872">
    <property type="term" value="F:metal ion binding"/>
    <property type="evidence" value="ECO:0007669"/>
    <property type="project" value="UniProtKB-KW"/>
</dbReference>
<dbReference type="SUPFAM" id="SSF56281">
    <property type="entry name" value="Metallo-hydrolase/oxidoreductase"/>
    <property type="match status" value="1"/>
</dbReference>
<dbReference type="Gene3D" id="3.60.15.10">
    <property type="entry name" value="Ribonuclease Z/Hydroxyacylglutathione hydrolase-like"/>
    <property type="match status" value="1"/>
</dbReference>
<protein>
    <recommendedName>
        <fullName evidence="2">Metallo-beta-lactamase domain-containing protein</fullName>
    </recommendedName>
</protein>
<dbReference type="InterPro" id="IPR051682">
    <property type="entry name" value="Mito_Persulfide_Diox"/>
</dbReference>
<feature type="domain" description="Metallo-beta-lactamase" evidence="2">
    <location>
        <begin position="12"/>
        <end position="182"/>
    </location>
</feature>
<dbReference type="InterPro" id="IPR036866">
    <property type="entry name" value="RibonucZ/Hydroxyglut_hydro"/>
</dbReference>
<evidence type="ECO:0000259" key="2">
    <source>
        <dbReference type="SMART" id="SM00849"/>
    </source>
</evidence>
<dbReference type="SMART" id="SM00849">
    <property type="entry name" value="Lactamase_B"/>
    <property type="match status" value="1"/>
</dbReference>
<dbReference type="GO" id="GO:0050313">
    <property type="term" value="F:sulfur dioxygenase activity"/>
    <property type="evidence" value="ECO:0007669"/>
    <property type="project" value="InterPro"/>
</dbReference>
<dbReference type="InterPro" id="IPR001279">
    <property type="entry name" value="Metallo-B-lactamas"/>
</dbReference>
<dbReference type="Pfam" id="PF00753">
    <property type="entry name" value="Lactamase_B"/>
    <property type="match status" value="1"/>
</dbReference>
<dbReference type="PANTHER" id="PTHR43084:SF1">
    <property type="entry name" value="PERSULFIDE DIOXYGENASE ETHE1, MITOCHONDRIAL"/>
    <property type="match status" value="1"/>
</dbReference>
<name>X0WGV8_9ZZZZ</name>
<evidence type="ECO:0000256" key="1">
    <source>
        <dbReference type="ARBA" id="ARBA00022723"/>
    </source>
</evidence>
<evidence type="ECO:0000313" key="3">
    <source>
        <dbReference type="EMBL" id="GAG22427.1"/>
    </source>
</evidence>
<dbReference type="GO" id="GO:0070813">
    <property type="term" value="P:hydrogen sulfide metabolic process"/>
    <property type="evidence" value="ECO:0007669"/>
    <property type="project" value="TreeGrafter"/>
</dbReference>